<dbReference type="VEuPathDB" id="AmoebaDB:NAEGRDRAFT_63991"/>
<dbReference type="OrthoDB" id="1930760at2759"/>
<reference evidence="2 3" key="1">
    <citation type="journal article" date="2010" name="Cell">
        <title>The genome of Naegleria gruberi illuminates early eukaryotic versatility.</title>
        <authorList>
            <person name="Fritz-Laylin L.K."/>
            <person name="Prochnik S.E."/>
            <person name="Ginger M.L."/>
            <person name="Dacks J.B."/>
            <person name="Carpenter M.L."/>
            <person name="Field M.C."/>
            <person name="Kuo A."/>
            <person name="Paredez A."/>
            <person name="Chapman J."/>
            <person name="Pham J."/>
            <person name="Shu S."/>
            <person name="Neupane R."/>
            <person name="Cipriano M."/>
            <person name="Mancuso J."/>
            <person name="Tu H."/>
            <person name="Salamov A."/>
            <person name="Lindquist E."/>
            <person name="Shapiro H."/>
            <person name="Lucas S."/>
            <person name="Grigoriev I.V."/>
            <person name="Cande W.Z."/>
            <person name="Fulton C."/>
            <person name="Rokhsar D.S."/>
            <person name="Dawson S.C."/>
        </authorList>
    </citation>
    <scope>NUCLEOTIDE SEQUENCE [LARGE SCALE GENOMIC DNA]</scope>
    <source>
        <strain evidence="2 3">NEG-M</strain>
    </source>
</reference>
<dbReference type="SUPFAM" id="SSF52833">
    <property type="entry name" value="Thioredoxin-like"/>
    <property type="match status" value="1"/>
</dbReference>
<name>D2V526_NAEGR</name>
<protein>
    <submittedName>
        <fullName evidence="2">Predicted protein</fullName>
    </submittedName>
</protein>
<dbReference type="KEGG" id="ngr:NAEGRDRAFT_63991"/>
<dbReference type="STRING" id="5762.D2V526"/>
<dbReference type="InParanoid" id="D2V526"/>
<dbReference type="Proteomes" id="UP000006671">
    <property type="component" value="Unassembled WGS sequence"/>
</dbReference>
<feature type="domain" description="DSBA-like thioredoxin" evidence="1">
    <location>
        <begin position="41"/>
        <end position="281"/>
    </location>
</feature>
<dbReference type="OMA" id="WRPFYLN"/>
<dbReference type="Pfam" id="PF01323">
    <property type="entry name" value="DSBA"/>
    <property type="match status" value="1"/>
</dbReference>
<organism evidence="3">
    <name type="scientific">Naegleria gruberi</name>
    <name type="common">Amoeba</name>
    <dbReference type="NCBI Taxonomy" id="5762"/>
    <lineage>
        <taxon>Eukaryota</taxon>
        <taxon>Discoba</taxon>
        <taxon>Heterolobosea</taxon>
        <taxon>Tetramitia</taxon>
        <taxon>Eutetramitia</taxon>
        <taxon>Vahlkampfiidae</taxon>
        <taxon>Naegleria</taxon>
    </lineage>
</organism>
<sequence length="287" mass="32195">MSQHQEAYICGEDSCQRTTTTSSSTSTTNSVNNESSSVLNVEIISDIACPFCFLGKLQLEKALEQLNIKPIGSDSSSDLKYTIYWKPFLLNPNVPAGGMSRDQFFKMKFGMNLSEDMKNDPKLLLKSMPMLNHIENSGLELGIKTMNVANMKVPISNTLNGHRLIRYVEQLYPHQTSDMQNKVADRVFRAYFEEGRDVSQVSVMNDIVKDLKLQDQISETFFLEDVHSVSAYTDEQLKAVKEEAKKTQRVTSGVPYFTFTHAGKKTSTSGAIGIQSFVKLLKAFISK</sequence>
<dbReference type="InterPro" id="IPR036249">
    <property type="entry name" value="Thioredoxin-like_sf"/>
</dbReference>
<evidence type="ECO:0000259" key="1">
    <source>
        <dbReference type="Pfam" id="PF01323"/>
    </source>
</evidence>
<dbReference type="Gene3D" id="3.40.30.10">
    <property type="entry name" value="Glutaredoxin"/>
    <property type="match status" value="1"/>
</dbReference>
<dbReference type="CDD" id="cd03024">
    <property type="entry name" value="DsbA_FrnE"/>
    <property type="match status" value="1"/>
</dbReference>
<dbReference type="PANTHER" id="PTHR13887">
    <property type="entry name" value="GLUTATHIONE S-TRANSFERASE KAPPA"/>
    <property type="match status" value="1"/>
</dbReference>
<dbReference type="AlphaFoldDB" id="D2V526"/>
<dbReference type="GO" id="GO:0016491">
    <property type="term" value="F:oxidoreductase activity"/>
    <property type="evidence" value="ECO:0007669"/>
    <property type="project" value="InterPro"/>
</dbReference>
<keyword evidence="3" id="KW-1185">Reference proteome</keyword>
<dbReference type="GeneID" id="8860578"/>
<accession>D2V526</accession>
<proteinExistence type="predicted"/>
<dbReference type="PANTHER" id="PTHR13887:SF41">
    <property type="entry name" value="THIOREDOXIN SUPERFAMILY PROTEIN"/>
    <property type="match status" value="1"/>
</dbReference>
<evidence type="ECO:0000313" key="3">
    <source>
        <dbReference type="Proteomes" id="UP000006671"/>
    </source>
</evidence>
<evidence type="ECO:0000313" key="2">
    <source>
        <dbReference type="EMBL" id="EFC48033.1"/>
    </source>
</evidence>
<dbReference type="EMBL" id="GG738852">
    <property type="protein sequence ID" value="EFC48033.1"/>
    <property type="molecule type" value="Genomic_DNA"/>
</dbReference>
<gene>
    <name evidence="2" type="ORF">NAEGRDRAFT_63991</name>
</gene>
<dbReference type="RefSeq" id="XP_002680777.1">
    <property type="nucleotide sequence ID" value="XM_002680731.1"/>
</dbReference>
<dbReference type="InterPro" id="IPR001853">
    <property type="entry name" value="DSBA-like_thioredoxin_dom"/>
</dbReference>